<dbReference type="InterPro" id="IPR002641">
    <property type="entry name" value="PNPLA_dom"/>
</dbReference>
<feature type="active site" description="Nucleophile" evidence="4">
    <location>
        <position position="55"/>
    </location>
</feature>
<dbReference type="PROSITE" id="PS51635">
    <property type="entry name" value="PNPLA"/>
    <property type="match status" value="1"/>
</dbReference>
<dbReference type="AlphaFoldDB" id="A0A9D2G480"/>
<dbReference type="PANTHER" id="PTHR14226">
    <property type="entry name" value="NEUROPATHY TARGET ESTERASE/SWISS CHEESE D.MELANOGASTER"/>
    <property type="match status" value="1"/>
</dbReference>
<dbReference type="InterPro" id="IPR016035">
    <property type="entry name" value="Acyl_Trfase/lysoPLipase"/>
</dbReference>
<dbReference type="CDD" id="cd07205">
    <property type="entry name" value="Pat_PNPLA6_PNPLA7_NTE1_like"/>
    <property type="match status" value="1"/>
</dbReference>
<dbReference type="SUPFAM" id="SSF52151">
    <property type="entry name" value="FabD/lysophospholipase-like"/>
    <property type="match status" value="1"/>
</dbReference>
<evidence type="ECO:0000313" key="6">
    <source>
        <dbReference type="EMBL" id="HIZ72288.1"/>
    </source>
</evidence>
<dbReference type="InterPro" id="IPR050301">
    <property type="entry name" value="NTE"/>
</dbReference>
<feature type="short sequence motif" description="DGA/G" evidence="4">
    <location>
        <begin position="163"/>
        <end position="165"/>
    </location>
</feature>
<evidence type="ECO:0000256" key="3">
    <source>
        <dbReference type="ARBA" id="ARBA00023098"/>
    </source>
</evidence>
<dbReference type="Gene3D" id="3.40.1090.10">
    <property type="entry name" value="Cytosolic phospholipase A2 catalytic domain"/>
    <property type="match status" value="1"/>
</dbReference>
<reference evidence="6" key="1">
    <citation type="journal article" date="2021" name="PeerJ">
        <title>Extensive microbial diversity within the chicken gut microbiome revealed by metagenomics and culture.</title>
        <authorList>
            <person name="Gilroy R."/>
            <person name="Ravi A."/>
            <person name="Getino M."/>
            <person name="Pursley I."/>
            <person name="Horton D.L."/>
            <person name="Alikhan N.F."/>
            <person name="Baker D."/>
            <person name="Gharbi K."/>
            <person name="Hall N."/>
            <person name="Watson M."/>
            <person name="Adriaenssens E.M."/>
            <person name="Foster-Nyarko E."/>
            <person name="Jarju S."/>
            <person name="Secka A."/>
            <person name="Antonio M."/>
            <person name="Oren A."/>
            <person name="Chaudhuri R.R."/>
            <person name="La Ragione R."/>
            <person name="Hildebrand F."/>
            <person name="Pallen M.J."/>
        </authorList>
    </citation>
    <scope>NUCLEOTIDE SEQUENCE</scope>
    <source>
        <strain evidence="6">ChiW7-2402</strain>
    </source>
</reference>
<comment type="caution">
    <text evidence="6">The sequence shown here is derived from an EMBL/GenBank/DDBJ whole genome shotgun (WGS) entry which is preliminary data.</text>
</comment>
<dbReference type="PANTHER" id="PTHR14226:SF29">
    <property type="entry name" value="NEUROPATHY TARGET ESTERASE SWS"/>
    <property type="match status" value="1"/>
</dbReference>
<accession>A0A9D2G480</accession>
<dbReference type="GO" id="GO:0016042">
    <property type="term" value="P:lipid catabolic process"/>
    <property type="evidence" value="ECO:0007669"/>
    <property type="project" value="UniProtKB-UniRule"/>
</dbReference>
<comment type="caution">
    <text evidence="4">Lacks conserved residue(s) required for the propagation of feature annotation.</text>
</comment>
<dbReference type="EMBL" id="DXBB01000034">
    <property type="protein sequence ID" value="HIZ72288.1"/>
    <property type="molecule type" value="Genomic_DNA"/>
</dbReference>
<evidence type="ECO:0000259" key="5">
    <source>
        <dbReference type="PROSITE" id="PS51635"/>
    </source>
</evidence>
<keyword evidence="3 4" id="KW-0443">Lipid metabolism</keyword>
<feature type="short sequence motif" description="GXSXG" evidence="4">
    <location>
        <begin position="53"/>
        <end position="57"/>
    </location>
</feature>
<organism evidence="6 7">
    <name type="scientific">Candidatus Gallimonas intestinavium</name>
    <dbReference type="NCBI Taxonomy" id="2838603"/>
    <lineage>
        <taxon>Bacteria</taxon>
        <taxon>Bacillati</taxon>
        <taxon>Bacillota</taxon>
        <taxon>Clostridia</taxon>
        <taxon>Candidatus Gallimonas</taxon>
    </lineage>
</organism>
<keyword evidence="2 4" id="KW-0442">Lipid degradation</keyword>
<evidence type="ECO:0000256" key="4">
    <source>
        <dbReference type="PROSITE-ProRule" id="PRU01161"/>
    </source>
</evidence>
<dbReference type="Pfam" id="PF01734">
    <property type="entry name" value="Patatin"/>
    <property type="match status" value="1"/>
</dbReference>
<dbReference type="Proteomes" id="UP000824102">
    <property type="component" value="Unassembled WGS sequence"/>
</dbReference>
<feature type="domain" description="PNPLA" evidence="5">
    <location>
        <begin position="22"/>
        <end position="176"/>
    </location>
</feature>
<sequence>MGFLSRLKQLFRPAPPPVGLGIALGSGGAKGMAHLGALKAFEEAGITFSFVAGTSIGAVVGALLAKGYSAEDMRRIVEAVNRREFSKNLRPFADLTFAEQFLENYLEGDFTTLFLPFAACATDGKDNRLVVLRKGKLARAVTASSAIPPLFKGVQMDGRELYDGAFTNAIPTDVCRALGAEFVIGIDLAAFARPEEEKGRFSRLLGSALTHIQPVRYTEDQRTRGYKSADYMLRPPLGAFRSTDISEAAMEEMYTLGYEEAKRCMEEIREAISAFSKEKNGKRPFAGRGARRS</sequence>
<reference evidence="6" key="2">
    <citation type="submission" date="2021-04" db="EMBL/GenBank/DDBJ databases">
        <authorList>
            <person name="Gilroy R."/>
        </authorList>
    </citation>
    <scope>NUCLEOTIDE SEQUENCE</scope>
    <source>
        <strain evidence="6">ChiW7-2402</strain>
    </source>
</reference>
<protein>
    <submittedName>
        <fullName evidence="6">Patatin-like phospholipase family protein</fullName>
    </submittedName>
</protein>
<evidence type="ECO:0000256" key="1">
    <source>
        <dbReference type="ARBA" id="ARBA00022801"/>
    </source>
</evidence>
<dbReference type="GO" id="GO:0016787">
    <property type="term" value="F:hydrolase activity"/>
    <property type="evidence" value="ECO:0007669"/>
    <property type="project" value="UniProtKB-UniRule"/>
</dbReference>
<evidence type="ECO:0000256" key="2">
    <source>
        <dbReference type="ARBA" id="ARBA00022963"/>
    </source>
</evidence>
<keyword evidence="1 4" id="KW-0378">Hydrolase</keyword>
<name>A0A9D2G480_9FIRM</name>
<evidence type="ECO:0000313" key="7">
    <source>
        <dbReference type="Proteomes" id="UP000824102"/>
    </source>
</evidence>
<gene>
    <name evidence="6" type="ORF">H9964_01765</name>
</gene>
<proteinExistence type="predicted"/>
<feature type="active site" description="Proton acceptor" evidence="4">
    <location>
        <position position="163"/>
    </location>
</feature>